<protein>
    <submittedName>
        <fullName evidence="2">Uncharacterized protein</fullName>
    </submittedName>
</protein>
<comment type="caution">
    <text evidence="2">The sequence shown here is derived from an EMBL/GenBank/DDBJ whole genome shotgun (WGS) entry which is preliminary data.</text>
</comment>
<dbReference type="Proteomes" id="UP001341840">
    <property type="component" value="Unassembled WGS sequence"/>
</dbReference>
<name>A0ABU6SML6_9FABA</name>
<feature type="compositionally biased region" description="Low complexity" evidence="1">
    <location>
        <begin position="132"/>
        <end position="145"/>
    </location>
</feature>
<dbReference type="EMBL" id="JASCZI010061018">
    <property type="protein sequence ID" value="MED6137255.1"/>
    <property type="molecule type" value="Genomic_DNA"/>
</dbReference>
<feature type="region of interest" description="Disordered" evidence="1">
    <location>
        <begin position="53"/>
        <end position="76"/>
    </location>
</feature>
<gene>
    <name evidence="2" type="ORF">PIB30_063413</name>
</gene>
<feature type="compositionally biased region" description="Acidic residues" evidence="1">
    <location>
        <begin position="60"/>
        <end position="73"/>
    </location>
</feature>
<accession>A0ABU6SML6</accession>
<feature type="compositionally biased region" description="Acidic residues" evidence="1">
    <location>
        <begin position="111"/>
        <end position="128"/>
    </location>
</feature>
<reference evidence="2 3" key="1">
    <citation type="journal article" date="2023" name="Plants (Basel)">
        <title>Bridging the Gap: Combining Genomics and Transcriptomics Approaches to Understand Stylosanthes scabra, an Orphan Legume from the Brazilian Caatinga.</title>
        <authorList>
            <person name="Ferreira-Neto J.R.C."/>
            <person name="da Silva M.D."/>
            <person name="Binneck E."/>
            <person name="de Melo N.F."/>
            <person name="da Silva R.H."/>
            <person name="de Melo A.L.T.M."/>
            <person name="Pandolfi V."/>
            <person name="Bustamante F.O."/>
            <person name="Brasileiro-Vidal A.C."/>
            <person name="Benko-Iseppon A.M."/>
        </authorList>
    </citation>
    <scope>NUCLEOTIDE SEQUENCE [LARGE SCALE GENOMIC DNA]</scope>
    <source>
        <tissue evidence="2">Leaves</tissue>
    </source>
</reference>
<feature type="compositionally biased region" description="Basic and acidic residues" evidence="1">
    <location>
        <begin position="1"/>
        <end position="10"/>
    </location>
</feature>
<evidence type="ECO:0000313" key="2">
    <source>
        <dbReference type="EMBL" id="MED6137255.1"/>
    </source>
</evidence>
<organism evidence="2 3">
    <name type="scientific">Stylosanthes scabra</name>
    <dbReference type="NCBI Taxonomy" id="79078"/>
    <lineage>
        <taxon>Eukaryota</taxon>
        <taxon>Viridiplantae</taxon>
        <taxon>Streptophyta</taxon>
        <taxon>Embryophyta</taxon>
        <taxon>Tracheophyta</taxon>
        <taxon>Spermatophyta</taxon>
        <taxon>Magnoliopsida</taxon>
        <taxon>eudicotyledons</taxon>
        <taxon>Gunneridae</taxon>
        <taxon>Pentapetalae</taxon>
        <taxon>rosids</taxon>
        <taxon>fabids</taxon>
        <taxon>Fabales</taxon>
        <taxon>Fabaceae</taxon>
        <taxon>Papilionoideae</taxon>
        <taxon>50 kb inversion clade</taxon>
        <taxon>dalbergioids sensu lato</taxon>
        <taxon>Dalbergieae</taxon>
        <taxon>Pterocarpus clade</taxon>
        <taxon>Stylosanthes</taxon>
    </lineage>
</organism>
<feature type="region of interest" description="Disordered" evidence="1">
    <location>
        <begin position="94"/>
        <end position="148"/>
    </location>
</feature>
<feature type="region of interest" description="Disordered" evidence="1">
    <location>
        <begin position="1"/>
        <end position="23"/>
    </location>
</feature>
<sequence>MTELHAKLEDVVANSDGSNSIPTSGQIGGFLSSAPVAPVVPVIPPCVASPSFAADLHHEDDDDDDDDDDDECDLGNNCTFGELVTVLANSSRNVPRRGQISNPEGVKEALCEDEEDEEPEFIGGDSDDDHLSIPPERGGPSSSESHQYPTHFSTLDLEAMTPSQEENDADAGFGGRGSVDVLMPNQFEIGEGIRSCEVPRKVQEFWEWMRMVNSRCSVNKARVLRSEKVQWCTHVPGNRGLKRPPSA</sequence>
<evidence type="ECO:0000313" key="3">
    <source>
        <dbReference type="Proteomes" id="UP001341840"/>
    </source>
</evidence>
<keyword evidence="3" id="KW-1185">Reference proteome</keyword>
<proteinExistence type="predicted"/>
<evidence type="ECO:0000256" key="1">
    <source>
        <dbReference type="SAM" id="MobiDB-lite"/>
    </source>
</evidence>